<feature type="domain" description="BON" evidence="2">
    <location>
        <begin position="36"/>
        <end position="104"/>
    </location>
</feature>
<comment type="caution">
    <text evidence="3">The sequence shown here is derived from an EMBL/GenBank/DDBJ whole genome shotgun (WGS) entry which is preliminary data.</text>
</comment>
<feature type="chain" id="PRO_5046929865" evidence="1">
    <location>
        <begin position="19"/>
        <end position="104"/>
    </location>
</feature>
<evidence type="ECO:0000313" key="4">
    <source>
        <dbReference type="Proteomes" id="UP001500279"/>
    </source>
</evidence>
<dbReference type="PROSITE" id="PS51257">
    <property type="entry name" value="PROKAR_LIPOPROTEIN"/>
    <property type="match status" value="1"/>
</dbReference>
<sequence length="104" mass="10662">MNARFILAAVISATAVLATTGCAVTREQESVGAYIDDSALTARVKSAFASDPTVSAMSISVETMKGVVQLSGFAKSTAERSQADAIARGTGGVKAVRNDIVVRP</sequence>
<dbReference type="Pfam" id="PF04972">
    <property type="entry name" value="BON"/>
    <property type="match status" value="1"/>
</dbReference>
<protein>
    <submittedName>
        <fullName evidence="3">BON domain-containing protein</fullName>
    </submittedName>
</protein>
<dbReference type="Gene3D" id="3.30.1340.30">
    <property type="match status" value="1"/>
</dbReference>
<evidence type="ECO:0000313" key="3">
    <source>
        <dbReference type="EMBL" id="GAA0744384.1"/>
    </source>
</evidence>
<reference evidence="3 4" key="1">
    <citation type="journal article" date="2019" name="Int. J. Syst. Evol. Microbiol.">
        <title>The Global Catalogue of Microorganisms (GCM) 10K type strain sequencing project: providing services to taxonomists for standard genome sequencing and annotation.</title>
        <authorList>
            <consortium name="The Broad Institute Genomics Platform"/>
            <consortium name="The Broad Institute Genome Sequencing Center for Infectious Disease"/>
            <person name="Wu L."/>
            <person name="Ma J."/>
        </authorList>
    </citation>
    <scope>NUCLEOTIDE SEQUENCE [LARGE SCALE GENOMIC DNA]</scope>
    <source>
        <strain evidence="3 4">JCM 15503</strain>
    </source>
</reference>
<feature type="signal peptide" evidence="1">
    <location>
        <begin position="1"/>
        <end position="18"/>
    </location>
</feature>
<name>A0ABN1JQQ0_9BURK</name>
<dbReference type="RefSeq" id="WP_141288764.1">
    <property type="nucleotide sequence ID" value="NZ_BAAAEW010000004.1"/>
</dbReference>
<dbReference type="InterPro" id="IPR007055">
    <property type="entry name" value="BON_dom"/>
</dbReference>
<proteinExistence type="predicted"/>
<dbReference type="SMART" id="SM00749">
    <property type="entry name" value="BON"/>
    <property type="match status" value="1"/>
</dbReference>
<evidence type="ECO:0000259" key="2">
    <source>
        <dbReference type="PROSITE" id="PS50914"/>
    </source>
</evidence>
<dbReference type="PANTHER" id="PTHR34606">
    <property type="entry name" value="BON DOMAIN-CONTAINING PROTEIN"/>
    <property type="match status" value="1"/>
</dbReference>
<dbReference type="PROSITE" id="PS50914">
    <property type="entry name" value="BON"/>
    <property type="match status" value="1"/>
</dbReference>
<keyword evidence="1" id="KW-0732">Signal</keyword>
<organism evidence="3 4">
    <name type="scientific">Ideonella azotifigens</name>
    <dbReference type="NCBI Taxonomy" id="513160"/>
    <lineage>
        <taxon>Bacteria</taxon>
        <taxon>Pseudomonadati</taxon>
        <taxon>Pseudomonadota</taxon>
        <taxon>Betaproteobacteria</taxon>
        <taxon>Burkholderiales</taxon>
        <taxon>Sphaerotilaceae</taxon>
        <taxon>Ideonella</taxon>
    </lineage>
</organism>
<dbReference type="InterPro" id="IPR014004">
    <property type="entry name" value="Transpt-assoc_nodulatn_dom_bac"/>
</dbReference>
<evidence type="ECO:0000256" key="1">
    <source>
        <dbReference type="SAM" id="SignalP"/>
    </source>
</evidence>
<keyword evidence="4" id="KW-1185">Reference proteome</keyword>
<dbReference type="PANTHER" id="PTHR34606:SF16">
    <property type="entry name" value="BON DOMAIN-CONTAINING PROTEIN"/>
    <property type="match status" value="1"/>
</dbReference>
<dbReference type="Proteomes" id="UP001500279">
    <property type="component" value="Unassembled WGS sequence"/>
</dbReference>
<dbReference type="InterPro" id="IPR051686">
    <property type="entry name" value="Lipoprotein_DolP"/>
</dbReference>
<gene>
    <name evidence="3" type="ORF">GCM10009107_09800</name>
</gene>
<dbReference type="EMBL" id="BAAAEW010000004">
    <property type="protein sequence ID" value="GAA0744384.1"/>
    <property type="molecule type" value="Genomic_DNA"/>
</dbReference>
<accession>A0ABN1JQQ0</accession>